<keyword evidence="5 7" id="KW-1133">Transmembrane helix</keyword>
<keyword evidence="10" id="KW-1185">Reference proteome</keyword>
<dbReference type="InterPro" id="IPR032818">
    <property type="entry name" value="DedA-like"/>
</dbReference>
<feature type="domain" description="VTT" evidence="8">
    <location>
        <begin position="48"/>
        <end position="172"/>
    </location>
</feature>
<evidence type="ECO:0000259" key="8">
    <source>
        <dbReference type="Pfam" id="PF09335"/>
    </source>
</evidence>
<comment type="similarity">
    <text evidence="2 7">Belongs to the DedA family.</text>
</comment>
<dbReference type="STRING" id="68895.RR42_s1501"/>
<evidence type="ECO:0000256" key="2">
    <source>
        <dbReference type="ARBA" id="ARBA00010792"/>
    </source>
</evidence>
<sequence length="216" mass="22890">MEASQVLPLLLHFDQHLGPAIAQYGVLVYGILFAIVFCEIGLLPLFFLPGDPLLFLCGAFCAAGALKLWILLPVLLIAAVAGSLLNYAIGKAIGERVFTGGYRWINRDALRRTHDFYQRHGGLTLLLSPFVAVVRTFAPFVAGVSAMSATRFALAASAGATVWVVSLLAGGYLFGNVPLVRDHMSAIVLLGLALGLGSLVVASAWRAVKGRQGARG</sequence>
<keyword evidence="6 7" id="KW-0472">Membrane</keyword>
<dbReference type="OrthoDB" id="9813426at2"/>
<evidence type="ECO:0000256" key="7">
    <source>
        <dbReference type="RuleBase" id="RU367016"/>
    </source>
</evidence>
<keyword evidence="4 7" id="KW-0812">Transmembrane</keyword>
<dbReference type="Proteomes" id="UP000031843">
    <property type="component" value="Chromosome secondary"/>
</dbReference>
<dbReference type="AlphaFoldDB" id="A0A0C4YM31"/>
<name>A0A0C4YM31_9BURK</name>
<dbReference type="GO" id="GO:0005886">
    <property type="term" value="C:plasma membrane"/>
    <property type="evidence" value="ECO:0007669"/>
    <property type="project" value="UniProtKB-SubCell"/>
</dbReference>
<protein>
    <submittedName>
        <fullName evidence="9">DedA protein</fullName>
    </submittedName>
</protein>
<gene>
    <name evidence="9" type="ORF">RR42_s1501</name>
</gene>
<accession>A0A0C4YM31</accession>
<reference evidence="9 10" key="1">
    <citation type="journal article" date="2015" name="Genome Announc.">
        <title>Complete Genome Sequence of Cupriavidus basilensis 4G11, Isolated from the Oak Ridge Field Research Center Site.</title>
        <authorList>
            <person name="Ray J."/>
            <person name="Waters R.J."/>
            <person name="Skerker J.M."/>
            <person name="Kuehl J.V."/>
            <person name="Price M.N."/>
            <person name="Huang J."/>
            <person name="Chakraborty R."/>
            <person name="Arkin A.P."/>
            <person name="Deutschbauer A."/>
        </authorList>
    </citation>
    <scope>NUCLEOTIDE SEQUENCE [LARGE SCALE GENOMIC DNA]</scope>
    <source>
        <strain evidence="9">4G11</strain>
    </source>
</reference>
<feature type="transmembrane region" description="Helical" evidence="7">
    <location>
        <begin position="20"/>
        <end position="46"/>
    </location>
</feature>
<evidence type="ECO:0000313" key="9">
    <source>
        <dbReference type="EMBL" id="AJG23089.1"/>
    </source>
</evidence>
<comment type="subcellular location">
    <subcellularLocation>
        <location evidence="1 7">Cell membrane</location>
        <topology evidence="1 7">Multi-pass membrane protein</topology>
    </subcellularLocation>
</comment>
<feature type="transmembrane region" description="Helical" evidence="7">
    <location>
        <begin position="152"/>
        <end position="174"/>
    </location>
</feature>
<evidence type="ECO:0000256" key="1">
    <source>
        <dbReference type="ARBA" id="ARBA00004651"/>
    </source>
</evidence>
<evidence type="ECO:0000256" key="4">
    <source>
        <dbReference type="ARBA" id="ARBA00022692"/>
    </source>
</evidence>
<keyword evidence="3 7" id="KW-1003">Cell membrane</keyword>
<dbReference type="PANTHER" id="PTHR30353:SF0">
    <property type="entry name" value="TRANSMEMBRANE PROTEIN"/>
    <property type="match status" value="1"/>
</dbReference>
<dbReference type="InterPro" id="IPR032816">
    <property type="entry name" value="VTT_dom"/>
</dbReference>
<dbReference type="KEGG" id="cbw:RR42_s1501"/>
<dbReference type="PANTHER" id="PTHR30353">
    <property type="entry name" value="INNER MEMBRANE PROTEIN DEDA-RELATED"/>
    <property type="match status" value="1"/>
</dbReference>
<dbReference type="RefSeq" id="WP_043354768.1">
    <property type="nucleotide sequence ID" value="NZ_CP010537.1"/>
</dbReference>
<feature type="transmembrane region" description="Helical" evidence="7">
    <location>
        <begin position="186"/>
        <end position="208"/>
    </location>
</feature>
<dbReference type="EMBL" id="CP010537">
    <property type="protein sequence ID" value="AJG23089.1"/>
    <property type="molecule type" value="Genomic_DNA"/>
</dbReference>
<feature type="transmembrane region" description="Helical" evidence="7">
    <location>
        <begin position="123"/>
        <end position="145"/>
    </location>
</feature>
<organism evidence="9 10">
    <name type="scientific">Cupriavidus basilensis</name>
    <dbReference type="NCBI Taxonomy" id="68895"/>
    <lineage>
        <taxon>Bacteria</taxon>
        <taxon>Pseudomonadati</taxon>
        <taxon>Pseudomonadota</taxon>
        <taxon>Betaproteobacteria</taxon>
        <taxon>Burkholderiales</taxon>
        <taxon>Burkholderiaceae</taxon>
        <taxon>Cupriavidus</taxon>
    </lineage>
</organism>
<dbReference type="Pfam" id="PF09335">
    <property type="entry name" value="VTT_dom"/>
    <property type="match status" value="1"/>
</dbReference>
<feature type="transmembrane region" description="Helical" evidence="7">
    <location>
        <begin position="53"/>
        <end position="81"/>
    </location>
</feature>
<evidence type="ECO:0000313" key="10">
    <source>
        <dbReference type="Proteomes" id="UP000031843"/>
    </source>
</evidence>
<evidence type="ECO:0000256" key="6">
    <source>
        <dbReference type="ARBA" id="ARBA00023136"/>
    </source>
</evidence>
<evidence type="ECO:0000256" key="3">
    <source>
        <dbReference type="ARBA" id="ARBA00022475"/>
    </source>
</evidence>
<proteinExistence type="inferred from homology"/>
<evidence type="ECO:0000256" key="5">
    <source>
        <dbReference type="ARBA" id="ARBA00022989"/>
    </source>
</evidence>